<dbReference type="EMBL" id="FQZD01000012">
    <property type="protein sequence ID" value="SHJ10060.1"/>
    <property type="molecule type" value="Genomic_DNA"/>
</dbReference>
<sequence>MIIKTNTDNRKALVKAISEFTGEEQSYLGLPSYAYRVGEFIIDRDGGITCETDDGYKKLKEHLIELGYLESEVEELNISIPADGMDMNALRNLVFMLHSKQYLLNRVVGRNSFSVSEDLIKALETNLPETKEALLALCGADSYEATIHGMTFDEETVTFAFPFSDNPDKNRAYAELAAFMVAQAREAKRVSAKEQKPENEKYYLRSWLLRLGLAGEGGKASRKALLTGLKGHTAFRTTADEEKHKARLLAEKARMQE</sequence>
<dbReference type="AlphaFoldDB" id="A0A1M6GJJ7"/>
<dbReference type="OrthoDB" id="9775356at2"/>
<dbReference type="Proteomes" id="UP000322917">
    <property type="component" value="Unassembled WGS sequence"/>
</dbReference>
<gene>
    <name evidence="1" type="ORF">SAMN02745170_01725</name>
</gene>
<organism evidence="1 2">
    <name type="scientific">Propionispora hippei DSM 15287</name>
    <dbReference type="NCBI Taxonomy" id="1123003"/>
    <lineage>
        <taxon>Bacteria</taxon>
        <taxon>Bacillati</taxon>
        <taxon>Bacillota</taxon>
        <taxon>Negativicutes</taxon>
        <taxon>Selenomonadales</taxon>
        <taxon>Sporomusaceae</taxon>
        <taxon>Propionispora</taxon>
    </lineage>
</organism>
<evidence type="ECO:0008006" key="3">
    <source>
        <dbReference type="Google" id="ProtNLM"/>
    </source>
</evidence>
<keyword evidence="2" id="KW-1185">Reference proteome</keyword>
<name>A0A1M6GJJ7_9FIRM</name>
<evidence type="ECO:0000313" key="1">
    <source>
        <dbReference type="EMBL" id="SHJ10060.1"/>
    </source>
</evidence>
<dbReference type="RefSeq" id="WP_149734503.1">
    <property type="nucleotide sequence ID" value="NZ_FQZD01000012.1"/>
</dbReference>
<reference evidence="1 2" key="1">
    <citation type="submission" date="2016-11" db="EMBL/GenBank/DDBJ databases">
        <authorList>
            <person name="Varghese N."/>
            <person name="Submissions S."/>
        </authorList>
    </citation>
    <scope>NUCLEOTIDE SEQUENCE [LARGE SCALE GENOMIC DNA]</scope>
    <source>
        <strain evidence="1 2">DSM 15287</strain>
    </source>
</reference>
<protein>
    <recommendedName>
        <fullName evidence="3">Virulence protein</fullName>
    </recommendedName>
</protein>
<proteinExistence type="predicted"/>
<accession>A0A1M6GJJ7</accession>
<evidence type="ECO:0000313" key="2">
    <source>
        <dbReference type="Proteomes" id="UP000322917"/>
    </source>
</evidence>